<reference evidence="4" key="2">
    <citation type="submission" date="2020-05" db="UniProtKB">
        <authorList>
            <consortium name="EnsemblMetazoa"/>
        </authorList>
    </citation>
    <scope>IDENTIFICATION</scope>
    <source>
        <strain evidence="4">Ngousso</strain>
    </source>
</reference>
<dbReference type="VEuPathDB" id="VectorBase:ACMO_005554"/>
<dbReference type="InterPro" id="IPR000863">
    <property type="entry name" value="Sulfotransferase_dom"/>
</dbReference>
<keyword evidence="5" id="KW-1185">Reference proteome</keyword>
<evidence type="ECO:0000313" key="5">
    <source>
        <dbReference type="Proteomes" id="UP001105220"/>
    </source>
</evidence>
<evidence type="ECO:0000256" key="2">
    <source>
        <dbReference type="ARBA" id="ARBA00022679"/>
    </source>
</evidence>
<evidence type="ECO:0000313" key="4">
    <source>
        <dbReference type="EnsemblMetazoa" id="ACON009551-PA"/>
    </source>
</evidence>
<keyword evidence="2" id="KW-0808">Transferase</keyword>
<dbReference type="AlphaFoldDB" id="A0A6E8VZ75"/>
<dbReference type="EnsemblMetazoa" id="ACON009551-RA">
    <property type="protein sequence ID" value="ACON009551-PA"/>
    <property type="gene ID" value="ACON009551"/>
</dbReference>
<dbReference type="VEuPathDB" id="VectorBase:ACON2_037606"/>
<evidence type="ECO:0000256" key="1">
    <source>
        <dbReference type="ARBA" id="ARBA00005771"/>
    </source>
</evidence>
<comment type="similarity">
    <text evidence="1">Belongs to the sulfotransferase 1 family.</text>
</comment>
<organism evidence="4 5">
    <name type="scientific">Anopheles coluzzii</name>
    <name type="common">African malaria mosquito</name>
    <dbReference type="NCBI Taxonomy" id="1518534"/>
    <lineage>
        <taxon>Eukaryota</taxon>
        <taxon>Metazoa</taxon>
        <taxon>Ecdysozoa</taxon>
        <taxon>Arthropoda</taxon>
        <taxon>Hexapoda</taxon>
        <taxon>Insecta</taxon>
        <taxon>Pterygota</taxon>
        <taxon>Neoptera</taxon>
        <taxon>Endopterygota</taxon>
        <taxon>Diptera</taxon>
        <taxon>Nematocera</taxon>
        <taxon>Culicoidea</taxon>
        <taxon>Culicidae</taxon>
        <taxon>Anophelinae</taxon>
        <taxon>Anopheles</taxon>
    </lineage>
</organism>
<name>A0A6E8VZ75_ANOCL</name>
<sequence length="340" mass="40474">MNKPDCSNSWQLCFGRFGSSMSFEYTEITDPLFVENKGQTGEDDYIMVRAKLYSHVPIKIPNWTPQAHCYTTLFKQYEQELLEAEVYPDDVWVISYPKSGTTWTQEMVWLICNDLNFEAARAESLQIRFPFLEVSLIHPTDTSSFERAKNTPRPRFIKTHLPVSMLPKRYWEVKPKTIHIRRNPKSVAVSYFFHSQGIHYRGSMDTFLRSFVREHQFYSPYHAHVIEYHELQDCDNILYLSFEEMKHYLPSVVRKVCEFFGKTYSKPELELLYQHLSFKSMRDNPTVNYKSRDPTKKGEQFIRKGEAEGWKKELTPEQIQLLDEWTKEKVPNQEQRKLFE</sequence>
<dbReference type="Gene3D" id="3.40.50.300">
    <property type="entry name" value="P-loop containing nucleotide triphosphate hydrolases"/>
    <property type="match status" value="1"/>
</dbReference>
<evidence type="ECO:0000259" key="3">
    <source>
        <dbReference type="Pfam" id="PF00685"/>
    </source>
</evidence>
<accession>A0A6E8VZ75</accession>
<dbReference type="VEuPathDB" id="VectorBase:ACON009551"/>
<dbReference type="Proteomes" id="UP001105220">
    <property type="component" value="Unplaced"/>
</dbReference>
<dbReference type="Pfam" id="PF00685">
    <property type="entry name" value="Sulfotransfer_1"/>
    <property type="match status" value="1"/>
</dbReference>
<reference key="1">
    <citation type="journal article" date="2019" name="Genes (Basel)">
        <title>A High-Quality De novo Genome Assembly from a Single Mosquito Using PacBio Sequencing.</title>
        <authorList>
            <person name="Kingan S.B."/>
            <person name="Heaton H."/>
            <person name="Cudini J."/>
            <person name="Lambert C.C."/>
            <person name="Baybayan P."/>
            <person name="Galvin B.D."/>
            <person name="Durbin R."/>
            <person name="Korlach J."/>
            <person name="Lawniczak M.K.N."/>
        </authorList>
    </citation>
    <scope>NUCLEOTIDE SEQUENCE [LARGE SCALE GENOMIC DNA]</scope>
    <source>
        <strain>Mali-NIH</strain>
    </source>
</reference>
<dbReference type="SUPFAM" id="SSF52540">
    <property type="entry name" value="P-loop containing nucleoside triphosphate hydrolases"/>
    <property type="match status" value="1"/>
</dbReference>
<feature type="domain" description="Sulfotransferase" evidence="3">
    <location>
        <begin position="88"/>
        <end position="330"/>
    </location>
</feature>
<dbReference type="InterPro" id="IPR027417">
    <property type="entry name" value="P-loop_NTPase"/>
</dbReference>
<dbReference type="GO" id="GO:0008146">
    <property type="term" value="F:sulfotransferase activity"/>
    <property type="evidence" value="ECO:0007669"/>
    <property type="project" value="InterPro"/>
</dbReference>
<dbReference type="PANTHER" id="PTHR11783">
    <property type="entry name" value="SULFOTRANSFERASE SULT"/>
    <property type="match status" value="1"/>
</dbReference>
<protein>
    <submittedName>
        <fullName evidence="4">Sulfotransferase domain-containing protein</fullName>
    </submittedName>
</protein>
<dbReference type="KEGG" id="acoz:120955859"/>
<proteinExistence type="inferred from homology"/>
<dbReference type="GeneID" id="120955859"/>
<dbReference type="RefSeq" id="XP_040232990.2">
    <property type="nucleotide sequence ID" value="XM_040377056.2"/>
</dbReference>